<dbReference type="GO" id="GO:0050660">
    <property type="term" value="F:flavin adenine dinucleotide binding"/>
    <property type="evidence" value="ECO:0000318"/>
    <property type="project" value="GO_Central"/>
</dbReference>
<reference evidence="1" key="4">
    <citation type="submission" date="2025-09" db="UniProtKB">
        <authorList>
            <consortium name="Ensembl"/>
        </authorList>
    </citation>
    <scope>IDENTIFICATION</scope>
</reference>
<dbReference type="InParanoid" id="F7ARY3"/>
<keyword evidence="2" id="KW-1185">Reference proteome</keyword>
<dbReference type="EMBL" id="EAAA01000410">
    <property type="status" value="NOT_ANNOTATED_CDS"/>
    <property type="molecule type" value="Genomic_DNA"/>
</dbReference>
<dbReference type="STRING" id="7719.ENSCINP00000013730"/>
<dbReference type="HOGENOM" id="CLU_077847_0_0_1"/>
<dbReference type="GO" id="GO:0004497">
    <property type="term" value="F:monooxygenase activity"/>
    <property type="evidence" value="ECO:0000318"/>
    <property type="project" value="GO_Central"/>
</dbReference>
<protein>
    <submittedName>
        <fullName evidence="1">Uncharacterized protein</fullName>
    </submittedName>
</protein>
<reference evidence="1" key="3">
    <citation type="submission" date="2025-08" db="UniProtKB">
        <authorList>
            <consortium name="Ensembl"/>
        </authorList>
    </citation>
    <scope>IDENTIFICATION</scope>
</reference>
<evidence type="ECO:0000313" key="1">
    <source>
        <dbReference type="Ensembl" id="ENSCINP00000013730.3"/>
    </source>
</evidence>
<dbReference type="GO" id="GO:0005788">
    <property type="term" value="C:endoplasmic reticulum lumen"/>
    <property type="evidence" value="ECO:0000318"/>
    <property type="project" value="GO_Central"/>
</dbReference>
<organism evidence="1 2">
    <name type="scientific">Ciona intestinalis</name>
    <name type="common">Transparent sea squirt</name>
    <name type="synonym">Ascidia intestinalis</name>
    <dbReference type="NCBI Taxonomy" id="7719"/>
    <lineage>
        <taxon>Eukaryota</taxon>
        <taxon>Metazoa</taxon>
        <taxon>Chordata</taxon>
        <taxon>Tunicata</taxon>
        <taxon>Ascidiacea</taxon>
        <taxon>Phlebobranchia</taxon>
        <taxon>Cionidae</taxon>
        <taxon>Ciona</taxon>
    </lineage>
</organism>
<dbReference type="Ensembl" id="ENSCINT00000013730.3">
    <property type="protein sequence ID" value="ENSCINP00000013730.3"/>
    <property type="gene ID" value="ENSCING00000021769.1"/>
</dbReference>
<accession>F7ARY3</accession>
<name>F7ARY3_CIOIN</name>
<evidence type="ECO:0000313" key="2">
    <source>
        <dbReference type="Proteomes" id="UP000008144"/>
    </source>
</evidence>
<sequence length="311" mass="35412">MDILVDGHTVPGANGTSEYDNIPDREGYDRFIRCIGFTFNNSIFHPSMQPSILEHLWDFKFPGITFSYQAMNYSNMYFAGSSAHSLDYRKSAGGFIHGYRYTVRTLHRIMEWKHHGVQWPAVKFSNPLDLMTHMLKRVNEAADIASMFKSLCDIVVFDEQGISSSYLEAFPCLLISRLSKGSGHNANGPVIVISMQTGNFTGAGVDPFPAERTIFAASAAHRSNSLHPVFYYYNQLSTDQQFLDRPKKWILPIPDRLLHLMEDFHFQFDAETTHALTLRRFLEDTLGRDLRNWFADDCLKMSMTASSLPLG</sequence>
<reference evidence="2" key="1">
    <citation type="journal article" date="2002" name="Science">
        <title>The draft genome of Ciona intestinalis: insights into chordate and vertebrate origins.</title>
        <authorList>
            <person name="Dehal P."/>
            <person name="Satou Y."/>
            <person name="Campbell R.K."/>
            <person name="Chapman J."/>
            <person name="Degnan B."/>
            <person name="De Tomaso A."/>
            <person name="Davidson B."/>
            <person name="Di Gregorio A."/>
            <person name="Gelpke M."/>
            <person name="Goodstein D.M."/>
            <person name="Harafuji N."/>
            <person name="Hastings K.E."/>
            <person name="Ho I."/>
            <person name="Hotta K."/>
            <person name="Huang W."/>
            <person name="Kawashima T."/>
            <person name="Lemaire P."/>
            <person name="Martinez D."/>
            <person name="Meinertzhagen I.A."/>
            <person name="Necula S."/>
            <person name="Nonaka M."/>
            <person name="Putnam N."/>
            <person name="Rash S."/>
            <person name="Saiga H."/>
            <person name="Satake M."/>
            <person name="Terry A."/>
            <person name="Yamada L."/>
            <person name="Wang H.G."/>
            <person name="Awazu S."/>
            <person name="Azumi K."/>
            <person name="Boore J."/>
            <person name="Branno M."/>
            <person name="Chin-Bow S."/>
            <person name="DeSantis R."/>
            <person name="Doyle S."/>
            <person name="Francino P."/>
            <person name="Keys D.N."/>
            <person name="Haga S."/>
            <person name="Hayashi H."/>
            <person name="Hino K."/>
            <person name="Imai K.S."/>
            <person name="Inaba K."/>
            <person name="Kano S."/>
            <person name="Kobayashi K."/>
            <person name="Kobayashi M."/>
            <person name="Lee B.I."/>
            <person name="Makabe K.W."/>
            <person name="Manohar C."/>
            <person name="Matassi G."/>
            <person name="Medina M."/>
            <person name="Mochizuki Y."/>
            <person name="Mount S."/>
            <person name="Morishita T."/>
            <person name="Miura S."/>
            <person name="Nakayama A."/>
            <person name="Nishizaka S."/>
            <person name="Nomoto H."/>
            <person name="Ohta F."/>
            <person name="Oishi K."/>
            <person name="Rigoutsos I."/>
            <person name="Sano M."/>
            <person name="Sasaki A."/>
            <person name="Sasakura Y."/>
            <person name="Shoguchi E."/>
            <person name="Shin-i T."/>
            <person name="Spagnuolo A."/>
            <person name="Stainier D."/>
            <person name="Suzuki M.M."/>
            <person name="Tassy O."/>
            <person name="Takatori N."/>
            <person name="Tokuoka M."/>
            <person name="Yagi K."/>
            <person name="Yoshizaki F."/>
            <person name="Wada S."/>
            <person name="Zhang C."/>
            <person name="Hyatt P.D."/>
            <person name="Larimer F."/>
            <person name="Detter C."/>
            <person name="Doggett N."/>
            <person name="Glavina T."/>
            <person name="Hawkins T."/>
            <person name="Richardson P."/>
            <person name="Lucas S."/>
            <person name="Kohara Y."/>
            <person name="Levine M."/>
            <person name="Satoh N."/>
            <person name="Rokhsar D.S."/>
        </authorList>
    </citation>
    <scope>NUCLEOTIDE SEQUENCE [LARGE SCALE GENOMIC DNA]</scope>
</reference>
<dbReference type="GeneTree" id="ENSGT00940000170444"/>
<proteinExistence type="predicted"/>
<dbReference type="AlphaFoldDB" id="F7ARY3"/>
<dbReference type="Proteomes" id="UP000008144">
    <property type="component" value="Chromosome 1"/>
</dbReference>
<reference evidence="1" key="2">
    <citation type="journal article" date="2008" name="Genome Biol.">
        <title>Improved genome assembly and evidence-based global gene model set for the chordate Ciona intestinalis: new insight into intron and operon populations.</title>
        <authorList>
            <person name="Satou Y."/>
            <person name="Mineta K."/>
            <person name="Ogasawara M."/>
            <person name="Sasakura Y."/>
            <person name="Shoguchi E."/>
            <person name="Ueno K."/>
            <person name="Yamada L."/>
            <person name="Matsumoto J."/>
            <person name="Wasserscheid J."/>
            <person name="Dewar K."/>
            <person name="Wiley G.B."/>
            <person name="Macmil S.L."/>
            <person name="Roe B.A."/>
            <person name="Zeller R.W."/>
            <person name="Hastings K.E."/>
            <person name="Lemaire P."/>
            <person name="Lindquist E."/>
            <person name="Endo T."/>
            <person name="Hotta K."/>
            <person name="Inaba K."/>
        </authorList>
    </citation>
    <scope>NUCLEOTIDE SEQUENCE [LARGE SCALE GENOMIC DNA]</scope>
    <source>
        <strain evidence="1">wild type</strain>
    </source>
</reference>
<dbReference type="GO" id="GO:0036503">
    <property type="term" value="P:ERAD pathway"/>
    <property type="evidence" value="ECO:0000318"/>
    <property type="project" value="GO_Central"/>
</dbReference>